<comment type="caution">
    <text evidence="3">The sequence shown here is derived from an EMBL/GenBank/DDBJ whole genome shotgun (WGS) entry which is preliminary data.</text>
</comment>
<dbReference type="OrthoDB" id="6417021at2759"/>
<dbReference type="GO" id="GO:0110078">
    <property type="term" value="C:TTT Hsp90 cochaperone complex"/>
    <property type="evidence" value="ECO:0007669"/>
    <property type="project" value="InterPro"/>
</dbReference>
<feature type="compositionally biased region" description="Polar residues" evidence="2">
    <location>
        <begin position="343"/>
        <end position="353"/>
    </location>
</feature>
<dbReference type="InterPro" id="IPR018870">
    <property type="entry name" value="Tti2"/>
</dbReference>
<protein>
    <submittedName>
        <fullName evidence="3">Uncharacterized protein</fullName>
    </submittedName>
</protein>
<dbReference type="STRING" id="5643.A0A060SNY5"/>
<reference evidence="3" key="1">
    <citation type="submission" date="2014-01" db="EMBL/GenBank/DDBJ databases">
        <title>The genome of the white-rot fungus Pycnoporus cinnabarinus: a basidiomycete model with a versatile arsenal for lignocellulosic biomass breakdown.</title>
        <authorList>
            <person name="Levasseur A."/>
            <person name="Lomascolo A."/>
            <person name="Ruiz-Duenas F.J."/>
            <person name="Uzan E."/>
            <person name="Piumi F."/>
            <person name="Kues U."/>
            <person name="Ram A.F.J."/>
            <person name="Murat C."/>
            <person name="Haon M."/>
            <person name="Benoit I."/>
            <person name="Arfi Y."/>
            <person name="Chevret D."/>
            <person name="Drula E."/>
            <person name="Kwon M.J."/>
            <person name="Gouret P."/>
            <person name="Lesage-Meessen L."/>
            <person name="Lombard V."/>
            <person name="Mariette J."/>
            <person name="Noirot C."/>
            <person name="Park J."/>
            <person name="Patyshakuliyeva A."/>
            <person name="Wieneger R.A.B."/>
            <person name="Wosten H.A.B."/>
            <person name="Martin F."/>
            <person name="Coutinho P.M."/>
            <person name="de Vries R."/>
            <person name="Martinez A.T."/>
            <person name="Klopp C."/>
            <person name="Pontarotti P."/>
            <person name="Henrissat B."/>
            <person name="Record E."/>
        </authorList>
    </citation>
    <scope>NUCLEOTIDE SEQUENCE [LARGE SCALE GENOMIC DNA]</scope>
    <source>
        <strain evidence="3">BRFM137</strain>
    </source>
</reference>
<feature type="compositionally biased region" description="Low complexity" evidence="2">
    <location>
        <begin position="360"/>
        <end position="372"/>
    </location>
</feature>
<evidence type="ECO:0000256" key="2">
    <source>
        <dbReference type="SAM" id="MobiDB-lite"/>
    </source>
</evidence>
<evidence type="ECO:0000313" key="4">
    <source>
        <dbReference type="Proteomes" id="UP000029665"/>
    </source>
</evidence>
<accession>A0A060SNY5</accession>
<keyword evidence="4" id="KW-1185">Reference proteome</keyword>
<organism evidence="3 4">
    <name type="scientific">Pycnoporus cinnabarinus</name>
    <name type="common">Cinnabar-red polypore</name>
    <name type="synonym">Trametes cinnabarina</name>
    <dbReference type="NCBI Taxonomy" id="5643"/>
    <lineage>
        <taxon>Eukaryota</taxon>
        <taxon>Fungi</taxon>
        <taxon>Dikarya</taxon>
        <taxon>Basidiomycota</taxon>
        <taxon>Agaricomycotina</taxon>
        <taxon>Agaricomycetes</taxon>
        <taxon>Polyporales</taxon>
        <taxon>Polyporaceae</taxon>
        <taxon>Trametes</taxon>
    </lineage>
</organism>
<evidence type="ECO:0000256" key="1">
    <source>
        <dbReference type="ARBA" id="ARBA00034736"/>
    </source>
</evidence>
<dbReference type="Proteomes" id="UP000029665">
    <property type="component" value="Unassembled WGS sequence"/>
</dbReference>
<proteinExistence type="inferred from homology"/>
<feature type="region of interest" description="Disordered" evidence="2">
    <location>
        <begin position="284"/>
        <end position="384"/>
    </location>
</feature>
<gene>
    <name evidence="3" type="ORF">BN946_scf185043.g214</name>
</gene>
<feature type="compositionally biased region" description="Basic residues" evidence="2">
    <location>
        <begin position="373"/>
        <end position="384"/>
    </location>
</feature>
<dbReference type="Pfam" id="PF10521">
    <property type="entry name" value="Tti2"/>
    <property type="match status" value="1"/>
</dbReference>
<evidence type="ECO:0000313" key="3">
    <source>
        <dbReference type="EMBL" id="CDO74163.1"/>
    </source>
</evidence>
<comment type="similarity">
    <text evidence="1">Belongs to the TTI2 family.</text>
</comment>
<sequence length="384" mass="41632">MTYQDDHQAAFKLQGVRLVSQLLHNAPPNLLRRTGVDVLLSTSLKTCLTFLHDSETPALIRAAVSAHLYLTERTTTEGSAARFEQLCGLLGDGIIGNIWLYAYREPHVIEASLDCIPDVVQLLDIGTARYLKALVPQLVFPLVPAPENGASTNTSWPRHALYLRSYEYARPELTNGGAQYSKLYSSAGLNSLTAMTAMKVAVLLRAPFVCQWLIGPTAETAQLKERLRQSHAVVFLLAQLKRYEAELQSILSLDPTLLGPLLLVPATTVEIGNSAGRSAAAAAALRASNGGDHDPIPTPTNADRLPRPPLRRNAALNEEPGAPPTEHNKLVPTRKFGDMDTSLAKNMSSSIRHSSAAKHAPPGGRAAEAARVPARKQFRAALRR</sequence>
<dbReference type="HOGENOM" id="CLU_719896_0_0_1"/>
<name>A0A060SNY5_PYCCI</name>
<dbReference type="AlphaFoldDB" id="A0A060SNY5"/>
<dbReference type="EMBL" id="CCBP010000125">
    <property type="protein sequence ID" value="CDO74163.1"/>
    <property type="molecule type" value="Genomic_DNA"/>
</dbReference>